<evidence type="ECO:0000256" key="1">
    <source>
        <dbReference type="ARBA" id="ARBA00022490"/>
    </source>
</evidence>
<dbReference type="CDD" id="cd12164">
    <property type="entry name" value="GDH_like_2"/>
    <property type="match status" value="1"/>
</dbReference>
<dbReference type="SUPFAM" id="SSF51735">
    <property type="entry name" value="NAD(P)-binding Rossmann-fold domains"/>
    <property type="match status" value="1"/>
</dbReference>
<dbReference type="EC" id="1.1.1.79" evidence="6"/>
<evidence type="ECO:0000256" key="2">
    <source>
        <dbReference type="ARBA" id="ARBA00022857"/>
    </source>
</evidence>
<evidence type="ECO:0000256" key="3">
    <source>
        <dbReference type="ARBA" id="ARBA00023002"/>
    </source>
</evidence>
<gene>
    <name evidence="6" type="primary">ghrA</name>
    <name evidence="6" type="ORF">ED28_00060</name>
</gene>
<keyword evidence="1" id="KW-0963">Cytoplasm</keyword>
<dbReference type="PANTHER" id="PTHR43333">
    <property type="entry name" value="2-HACID_DH_C DOMAIN-CONTAINING PROTEIN"/>
    <property type="match status" value="1"/>
</dbReference>
<dbReference type="Proteomes" id="UP000288794">
    <property type="component" value="Unassembled WGS sequence"/>
</dbReference>
<keyword evidence="4" id="KW-0520">NAD</keyword>
<dbReference type="Pfam" id="PF02826">
    <property type="entry name" value="2-Hacid_dh_C"/>
    <property type="match status" value="1"/>
</dbReference>
<reference evidence="6 7" key="1">
    <citation type="submission" date="2014-04" db="EMBL/GenBank/DDBJ databases">
        <title>Draft genome sequence of Pantoea beijingensis strain LMG 27579, an emerging pathogen to Pleurotus eryngii with potential industrial application.</title>
        <authorList>
            <person name="Xu F."/>
            <person name="Liu Y."/>
            <person name="Wang S."/>
            <person name="Yin Y."/>
            <person name="Ma Y."/>
            <person name="Zhao S."/>
            <person name="Rong C."/>
        </authorList>
    </citation>
    <scope>NUCLEOTIDE SEQUENCE [LARGE SCALE GENOMIC DNA]</scope>
    <source>
        <strain evidence="6 7">LMG 27579</strain>
    </source>
</reference>
<keyword evidence="6" id="KW-0670">Pyruvate</keyword>
<dbReference type="EMBL" id="JMEE01000001">
    <property type="protein sequence ID" value="RWR03416.1"/>
    <property type="molecule type" value="Genomic_DNA"/>
</dbReference>
<evidence type="ECO:0000256" key="4">
    <source>
        <dbReference type="ARBA" id="ARBA00023027"/>
    </source>
</evidence>
<dbReference type="Gene3D" id="3.40.50.720">
    <property type="entry name" value="NAD(P)-binding Rossmann-like Domain"/>
    <property type="match status" value="2"/>
</dbReference>
<dbReference type="RefSeq" id="WP_128174104.1">
    <property type="nucleotide sequence ID" value="NZ_CP071409.1"/>
</dbReference>
<keyword evidence="3 6" id="KW-0560">Oxidoreductase</keyword>
<dbReference type="GO" id="GO:0030267">
    <property type="term" value="F:glyoxylate reductase (NADPH) activity"/>
    <property type="evidence" value="ECO:0007669"/>
    <property type="project" value="UniProtKB-EC"/>
</dbReference>
<sequence>MDIIFYHPTLDAEPWARGLKQRLPGVNVRQWLPGDSGAADYALVRMPPIEMLQGRHALKGVFALGAGVDDILTALKKHPAMLPPSVPLFRLEDTGMGLQMQEYAVYTVLGWFRRFDDYRLQKQQVCWQPLPGYSRKNFVIGILGAGVLGRSVADSLTRWGFSVRCWSQSPKDIAGVASYHGVGQFRDFLAGTQVLINLLPHTPQTVGIINLEVLNQLNAGAFVLNLARGAHLVEADLLSALDANHIKAAALDVFITEPLPTTHPLWLHPRVAITPHNAAVTLPDEAMDYIASAIQLREAGDMPSGRVDLEKGY</sequence>
<dbReference type="FunFam" id="3.40.50.720:FF:000110">
    <property type="entry name" value="Glyoxylate/hydroxypyruvate reductase A"/>
    <property type="match status" value="1"/>
</dbReference>
<dbReference type="EC" id="1.1.1.81" evidence="6"/>
<proteinExistence type="predicted"/>
<keyword evidence="2" id="KW-0521">NADP</keyword>
<dbReference type="InterPro" id="IPR036291">
    <property type="entry name" value="NAD(P)-bd_dom_sf"/>
</dbReference>
<organism evidence="6 7">
    <name type="scientific">[Pantoea] beijingensis</name>
    <dbReference type="NCBI Taxonomy" id="1324864"/>
    <lineage>
        <taxon>Bacteria</taxon>
        <taxon>Pseudomonadati</taxon>
        <taxon>Pseudomonadota</taxon>
        <taxon>Gammaproteobacteria</taxon>
        <taxon>Enterobacterales</taxon>
        <taxon>Erwiniaceae</taxon>
        <taxon>Erwinia</taxon>
    </lineage>
</organism>
<dbReference type="PROSITE" id="PS00671">
    <property type="entry name" value="D_2_HYDROXYACID_DH_3"/>
    <property type="match status" value="1"/>
</dbReference>
<feature type="domain" description="D-isomer specific 2-hydroxyacid dehydrogenase NAD-binding" evidence="5">
    <location>
        <begin position="107"/>
        <end position="278"/>
    </location>
</feature>
<dbReference type="GO" id="GO:0051287">
    <property type="term" value="F:NAD binding"/>
    <property type="evidence" value="ECO:0007669"/>
    <property type="project" value="InterPro"/>
</dbReference>
<protein>
    <submittedName>
        <fullName evidence="6">Bifunctional glyoxylate/hydroxypyruvate reductase A</fullName>
        <ecNumber evidence="6">1.1.1.79</ecNumber>
        <ecNumber evidence="6">1.1.1.81</ecNumber>
    </submittedName>
</protein>
<evidence type="ECO:0000313" key="6">
    <source>
        <dbReference type="EMBL" id="RWR03416.1"/>
    </source>
</evidence>
<accession>A0A443IHA6</accession>
<dbReference type="GO" id="GO:0016618">
    <property type="term" value="F:hydroxypyruvate reductase [NAD(P)H] activity"/>
    <property type="evidence" value="ECO:0007669"/>
    <property type="project" value="UniProtKB-EC"/>
</dbReference>
<comment type="caution">
    <text evidence="6">The sequence shown here is derived from an EMBL/GenBank/DDBJ whole genome shotgun (WGS) entry which is preliminary data.</text>
</comment>
<evidence type="ECO:0000259" key="5">
    <source>
        <dbReference type="Pfam" id="PF02826"/>
    </source>
</evidence>
<dbReference type="InterPro" id="IPR006140">
    <property type="entry name" value="D-isomer_DH_NAD-bd"/>
</dbReference>
<evidence type="ECO:0000313" key="7">
    <source>
        <dbReference type="Proteomes" id="UP000288794"/>
    </source>
</evidence>
<dbReference type="PANTHER" id="PTHR43333:SF1">
    <property type="entry name" value="D-ISOMER SPECIFIC 2-HYDROXYACID DEHYDROGENASE NAD-BINDING DOMAIN-CONTAINING PROTEIN"/>
    <property type="match status" value="1"/>
</dbReference>
<keyword evidence="7" id="KW-1185">Reference proteome</keyword>
<dbReference type="AlphaFoldDB" id="A0A443IHA6"/>
<dbReference type="InterPro" id="IPR029753">
    <property type="entry name" value="D-isomer_DH_CS"/>
</dbReference>
<name>A0A443IHA6_9GAMM</name>
<dbReference type="NCBIfam" id="NF012013">
    <property type="entry name" value="PRK15469.1"/>
    <property type="match status" value="1"/>
</dbReference>